<evidence type="ECO:0000256" key="1">
    <source>
        <dbReference type="SAM" id="MobiDB-lite"/>
    </source>
</evidence>
<feature type="region of interest" description="Disordered" evidence="1">
    <location>
        <begin position="136"/>
        <end position="178"/>
    </location>
</feature>
<feature type="compositionally biased region" description="Polar residues" evidence="1">
    <location>
        <begin position="149"/>
        <end position="158"/>
    </location>
</feature>
<protein>
    <submittedName>
        <fullName evidence="2">Uncharacterized protein</fullName>
    </submittedName>
</protein>
<proteinExistence type="predicted"/>
<evidence type="ECO:0000313" key="2">
    <source>
        <dbReference type="EMBL" id="CAK9327301.1"/>
    </source>
</evidence>
<keyword evidence="3" id="KW-1185">Reference proteome</keyword>
<sequence>MGDYNQVINRALHGPPSSPSNRKPAPKLIKSSSDQYFQGEPHTPEVVHGKKRPAPVSPGDTPQHEPPAQRARTDHSEGSSSGVPMDDLIVKVEEMVKMLKRVSGNKDLVSDPLLGCFVSAQTLLMACTAELISRSTTKAKRPLDHQRSEGSINYSSITDGAADGSGEKKKIKKSKSTN</sequence>
<accession>A0ABP0Z3P7</accession>
<organism evidence="2 3">
    <name type="scientific">Citrullus colocynthis</name>
    <name type="common">colocynth</name>
    <dbReference type="NCBI Taxonomy" id="252529"/>
    <lineage>
        <taxon>Eukaryota</taxon>
        <taxon>Viridiplantae</taxon>
        <taxon>Streptophyta</taxon>
        <taxon>Embryophyta</taxon>
        <taxon>Tracheophyta</taxon>
        <taxon>Spermatophyta</taxon>
        <taxon>Magnoliopsida</taxon>
        <taxon>eudicotyledons</taxon>
        <taxon>Gunneridae</taxon>
        <taxon>Pentapetalae</taxon>
        <taxon>rosids</taxon>
        <taxon>fabids</taxon>
        <taxon>Cucurbitales</taxon>
        <taxon>Cucurbitaceae</taxon>
        <taxon>Benincaseae</taxon>
        <taxon>Citrullus</taxon>
    </lineage>
</organism>
<feature type="region of interest" description="Disordered" evidence="1">
    <location>
        <begin position="1"/>
        <end position="87"/>
    </location>
</feature>
<dbReference type="EMBL" id="OZ021742">
    <property type="protein sequence ID" value="CAK9327301.1"/>
    <property type="molecule type" value="Genomic_DNA"/>
</dbReference>
<gene>
    <name evidence="2" type="ORF">CITCOLO1_LOCUS19676</name>
</gene>
<evidence type="ECO:0000313" key="3">
    <source>
        <dbReference type="Proteomes" id="UP001642487"/>
    </source>
</evidence>
<reference evidence="2 3" key="1">
    <citation type="submission" date="2024-03" db="EMBL/GenBank/DDBJ databases">
        <authorList>
            <person name="Gkanogiannis A."/>
            <person name="Becerra Lopez-Lavalle L."/>
        </authorList>
    </citation>
    <scope>NUCLEOTIDE SEQUENCE [LARGE SCALE GENOMIC DNA]</scope>
</reference>
<name>A0ABP0Z3P7_9ROSI</name>
<feature type="compositionally biased region" description="Basic residues" evidence="1">
    <location>
        <begin position="169"/>
        <end position="178"/>
    </location>
</feature>
<dbReference type="Proteomes" id="UP001642487">
    <property type="component" value="Chromosome 8"/>
</dbReference>